<gene>
    <name evidence="2" type="ORF">OW729_15870</name>
</gene>
<feature type="domain" description="Mor transcription activator" evidence="1">
    <location>
        <begin position="8"/>
        <end position="89"/>
    </location>
</feature>
<dbReference type="RefSeq" id="WP_268062535.1">
    <property type="nucleotide sequence ID" value="NZ_JAPQFJ010000020.1"/>
</dbReference>
<name>A0ABT4DD38_9CLOT</name>
<dbReference type="Gene3D" id="1.10.10.60">
    <property type="entry name" value="Homeodomain-like"/>
    <property type="match status" value="1"/>
</dbReference>
<dbReference type="InterPro" id="IPR049739">
    <property type="entry name" value="YraL-like"/>
</dbReference>
<reference evidence="2" key="1">
    <citation type="submission" date="2022-12" db="EMBL/GenBank/DDBJ databases">
        <title>Clostridium sp. nov., isolated from industrial wastewater.</title>
        <authorList>
            <person name="Jiayan W."/>
        </authorList>
    </citation>
    <scope>NUCLEOTIDE SEQUENCE</scope>
    <source>
        <strain evidence="2">ZC22-4</strain>
    </source>
</reference>
<dbReference type="InterPro" id="IPR052411">
    <property type="entry name" value="c-mor_Regulatory_Protein"/>
</dbReference>
<dbReference type="PANTHER" id="PTHR37812">
    <property type="entry name" value="MU-LIKE PROPHAGE FLUMU PROTEIN C"/>
    <property type="match status" value="1"/>
</dbReference>
<dbReference type="NCBIfam" id="NF040785">
    <property type="entry name" value="CD3324_fam"/>
    <property type="match status" value="1"/>
</dbReference>
<dbReference type="PANTHER" id="PTHR37812:SF1">
    <property type="entry name" value="MU-LIKE PROPHAGE FLUMU PROTEIN C"/>
    <property type="match status" value="1"/>
</dbReference>
<accession>A0ABT4DD38</accession>
<dbReference type="InterPro" id="IPR014875">
    <property type="entry name" value="Mor_transcription_activator"/>
</dbReference>
<dbReference type="Proteomes" id="UP001144612">
    <property type="component" value="Unassembled WGS sequence"/>
</dbReference>
<comment type="caution">
    <text evidence="2">The sequence shown here is derived from an EMBL/GenBank/DDBJ whole genome shotgun (WGS) entry which is preliminary data.</text>
</comment>
<proteinExistence type="predicted"/>
<evidence type="ECO:0000313" key="3">
    <source>
        <dbReference type="Proteomes" id="UP001144612"/>
    </source>
</evidence>
<protein>
    <submittedName>
        <fullName evidence="2">CD3324 family protein</fullName>
    </submittedName>
</protein>
<evidence type="ECO:0000259" key="1">
    <source>
        <dbReference type="Pfam" id="PF08765"/>
    </source>
</evidence>
<dbReference type="Pfam" id="PF08765">
    <property type="entry name" value="Mor"/>
    <property type="match status" value="1"/>
</dbReference>
<organism evidence="2 3">
    <name type="scientific">Clostridium brassicae</name>
    <dbReference type="NCBI Taxonomy" id="2999072"/>
    <lineage>
        <taxon>Bacteria</taxon>
        <taxon>Bacillati</taxon>
        <taxon>Bacillota</taxon>
        <taxon>Clostridia</taxon>
        <taxon>Eubacteriales</taxon>
        <taxon>Clostridiaceae</taxon>
        <taxon>Clostridium</taxon>
    </lineage>
</organism>
<dbReference type="SUPFAM" id="SSF46689">
    <property type="entry name" value="Homeodomain-like"/>
    <property type="match status" value="1"/>
</dbReference>
<keyword evidence="3" id="KW-1185">Reference proteome</keyword>
<sequence>MGYKNANEILPTELLDEVQKYIDGEYIYIPRKYCNKKSWGENTETKQYIDRRNFCIYKEYKNGISIKQLSEKYYLVEKSIQRIIRQEKNKK</sequence>
<dbReference type="InterPro" id="IPR009057">
    <property type="entry name" value="Homeodomain-like_sf"/>
</dbReference>
<dbReference type="EMBL" id="JAPQFJ010000020">
    <property type="protein sequence ID" value="MCY6960098.1"/>
    <property type="molecule type" value="Genomic_DNA"/>
</dbReference>
<evidence type="ECO:0000313" key="2">
    <source>
        <dbReference type="EMBL" id="MCY6960098.1"/>
    </source>
</evidence>